<dbReference type="AlphaFoldDB" id="A0AAW2EP04"/>
<reference evidence="1 2" key="1">
    <citation type="submission" date="2023-03" db="EMBL/GenBank/DDBJ databases">
        <title>High recombination rates correlate with genetic variation in Cardiocondyla obscurior ants.</title>
        <authorList>
            <person name="Errbii M."/>
        </authorList>
    </citation>
    <scope>NUCLEOTIDE SEQUENCE [LARGE SCALE GENOMIC DNA]</scope>
    <source>
        <strain evidence="1">Alpha-2009</strain>
        <tissue evidence="1">Whole body</tissue>
    </source>
</reference>
<proteinExistence type="predicted"/>
<sequence length="68" mass="7251">MAPPTLSLLGTTFLHRRPRRGGVAAASVSRAWTTVGCVLCVAGCVYVRERTDLSLRGKKSSSLARSMS</sequence>
<comment type="caution">
    <text evidence="1">The sequence shown here is derived from an EMBL/GenBank/DDBJ whole genome shotgun (WGS) entry which is preliminary data.</text>
</comment>
<name>A0AAW2EP04_9HYME</name>
<protein>
    <submittedName>
        <fullName evidence="1">Uncharacterized protein</fullName>
    </submittedName>
</protein>
<evidence type="ECO:0000313" key="2">
    <source>
        <dbReference type="Proteomes" id="UP001430953"/>
    </source>
</evidence>
<organism evidence="1 2">
    <name type="scientific">Cardiocondyla obscurior</name>
    <dbReference type="NCBI Taxonomy" id="286306"/>
    <lineage>
        <taxon>Eukaryota</taxon>
        <taxon>Metazoa</taxon>
        <taxon>Ecdysozoa</taxon>
        <taxon>Arthropoda</taxon>
        <taxon>Hexapoda</taxon>
        <taxon>Insecta</taxon>
        <taxon>Pterygota</taxon>
        <taxon>Neoptera</taxon>
        <taxon>Endopterygota</taxon>
        <taxon>Hymenoptera</taxon>
        <taxon>Apocrita</taxon>
        <taxon>Aculeata</taxon>
        <taxon>Formicoidea</taxon>
        <taxon>Formicidae</taxon>
        <taxon>Myrmicinae</taxon>
        <taxon>Cardiocondyla</taxon>
    </lineage>
</organism>
<keyword evidence="2" id="KW-1185">Reference proteome</keyword>
<dbReference type="EMBL" id="JADYXP020000019">
    <property type="protein sequence ID" value="KAL0104725.1"/>
    <property type="molecule type" value="Genomic_DNA"/>
</dbReference>
<accession>A0AAW2EP04</accession>
<evidence type="ECO:0000313" key="1">
    <source>
        <dbReference type="EMBL" id="KAL0104725.1"/>
    </source>
</evidence>
<dbReference type="Proteomes" id="UP001430953">
    <property type="component" value="Unassembled WGS sequence"/>
</dbReference>
<gene>
    <name evidence="1" type="ORF">PUN28_016393</name>
</gene>